<feature type="compositionally biased region" description="Polar residues" evidence="1">
    <location>
        <begin position="370"/>
        <end position="383"/>
    </location>
</feature>
<evidence type="ECO:0000313" key="3">
    <source>
        <dbReference type="Proteomes" id="UP001620626"/>
    </source>
</evidence>
<evidence type="ECO:0000313" key="2">
    <source>
        <dbReference type="EMBL" id="KAL3071033.1"/>
    </source>
</evidence>
<sequence>MIFFIIIIGTINVCPVTGFWLIPDYWTTIYRNGHIEPGRSNEQFITFPYSKHMYIGYWISSEKHFHEAYGSVYSDGVDDRGTQYCGTFADVYQNKSAKICGSFRVLSNKRNATSNPFEFVPISDAIKNLEKAVEYLDWQIARFRTNSSEKWVIGCTNILKRIAYFPHNGGQLKKIDFKENARTILDNNVQVLQRSAAFDPRDLYEQVPTVAQIAATTRRTTAKKLTTKTMPKTTRITMKTTSTTTETPAEHDYDNLAGAGIEWDANVEAKPPSDSSQKLEARISNEDLGKLKKLTNIRIRGDEANHSFYDGEIYREIGAETSDDEIHEILLSIPRNEEQIIEQMFKPSPNSKELEDLQEKRKRARGKNLSEPSGQNRMKQIFNSDHHDPSEPSSSHYDQDDFSFDFGRAWQSPSANNPRVFKSEARTAPSSPIRHFMPSTSNSSPISPRRSSWQGNDGRASNSAASSAPSSPTMPKSSATSPSSSPNTKMRKTKKNLSFNKLFRRKSLTDSGEQQLTEEDYGGWRRYKECELGIQNAITTIRSRLDQWDAEVKKKKQIKINARELSPDYSRSVSPTKREWDETRRRRLDTMNNTFRGTPSSSPSNEGNNKKKQLDEGPYVDAAIYSPEMLEKLEKQEGKKVYVIKKYDLAAHARTVEEAKENLILYDKKIDELRKMEAKFAALTYQNNSEEQTEQQRIEIQYEKQYVSQKIVRQIYAVGGMLNLLYLNVCEMVESGYTEEKKKLSKKLGTLIRRIRRGDEETDESDKASLLQ</sequence>
<dbReference type="Proteomes" id="UP001620626">
    <property type="component" value="Unassembled WGS sequence"/>
</dbReference>
<name>A0ABD2I4D5_9BILA</name>
<feature type="compositionally biased region" description="Low complexity" evidence="1">
    <location>
        <begin position="460"/>
        <end position="488"/>
    </location>
</feature>
<evidence type="ECO:0008006" key="4">
    <source>
        <dbReference type="Google" id="ProtNLM"/>
    </source>
</evidence>
<comment type="caution">
    <text evidence="2">The sequence shown here is derived from an EMBL/GenBank/DDBJ whole genome shotgun (WGS) entry which is preliminary data.</text>
</comment>
<accession>A0ABD2I4D5</accession>
<dbReference type="EMBL" id="JBICBT010001370">
    <property type="protein sequence ID" value="KAL3071033.1"/>
    <property type="molecule type" value="Genomic_DNA"/>
</dbReference>
<feature type="region of interest" description="Disordered" evidence="1">
    <location>
        <begin position="568"/>
        <end position="615"/>
    </location>
</feature>
<proteinExistence type="predicted"/>
<feature type="region of interest" description="Disordered" evidence="1">
    <location>
        <begin position="345"/>
        <end position="517"/>
    </location>
</feature>
<evidence type="ECO:0000256" key="1">
    <source>
        <dbReference type="SAM" id="MobiDB-lite"/>
    </source>
</evidence>
<feature type="compositionally biased region" description="Low complexity" evidence="1">
    <location>
        <begin position="438"/>
        <end position="452"/>
    </location>
</feature>
<dbReference type="AlphaFoldDB" id="A0ABD2I4D5"/>
<keyword evidence="3" id="KW-1185">Reference proteome</keyword>
<organism evidence="2 3">
    <name type="scientific">Heterodera trifolii</name>
    <dbReference type="NCBI Taxonomy" id="157864"/>
    <lineage>
        <taxon>Eukaryota</taxon>
        <taxon>Metazoa</taxon>
        <taxon>Ecdysozoa</taxon>
        <taxon>Nematoda</taxon>
        <taxon>Chromadorea</taxon>
        <taxon>Rhabditida</taxon>
        <taxon>Tylenchina</taxon>
        <taxon>Tylenchomorpha</taxon>
        <taxon>Tylenchoidea</taxon>
        <taxon>Heteroderidae</taxon>
        <taxon>Heteroderinae</taxon>
        <taxon>Heterodera</taxon>
    </lineage>
</organism>
<gene>
    <name evidence="2" type="ORF">niasHT_037192</name>
</gene>
<feature type="compositionally biased region" description="Polar residues" evidence="1">
    <location>
        <begin position="590"/>
        <end position="607"/>
    </location>
</feature>
<reference evidence="2 3" key="1">
    <citation type="submission" date="2024-10" db="EMBL/GenBank/DDBJ databases">
        <authorList>
            <person name="Kim D."/>
        </authorList>
    </citation>
    <scope>NUCLEOTIDE SEQUENCE [LARGE SCALE GENOMIC DNA]</scope>
    <source>
        <strain evidence="2">BH-2024</strain>
    </source>
</reference>
<protein>
    <recommendedName>
        <fullName evidence="4">Effector protein</fullName>
    </recommendedName>
</protein>